<evidence type="ECO:0000313" key="4">
    <source>
        <dbReference type="EMBL" id="KAJ1519721.1"/>
    </source>
</evidence>
<keyword evidence="5" id="KW-1185">Reference proteome</keyword>
<dbReference type="PANTHER" id="PTHR21531:SF0">
    <property type="entry name" value="PROTEIN LTV1 HOMOLOG"/>
    <property type="match status" value="1"/>
</dbReference>
<sequence>MPKAKKKFIDKKNAVTFHLVHRSQQDPLAADEKAPQHVLVAASEKKKKKGKTSSEEEQKFGIFFDDDYDYLQHLRDTSKQSVHWIPVDTGNNSGARVLKKKGQDKEDEDGSDEEVYIVERTKQLTLPSSVFASEVEEDVGLLNKAAPQSGLRLDLDPDIVAAMDEDFNFEDPDNELEDNFMELANAQKDGDDEEYDDSDNSDFNISCISDDDYEDDDSEARDEVGSLDGRGPCPFEEEETRSRFTDYSMSSSVMRRNQGLSLLDQRFEKMFESYDDNEIGALDCEEIEGFVPTTSDILLQCADEFGKEQASVPLDMENAVKPNLNATYSSDSGDDLCNMEVKGSDDEEKWDCQSILSTYSNIYNRPKLISERNSNPGKIRISKKTGMPVGVFESGSEKLTVKALAKLDAEQGQPQTQNPGGRAESIISTLSTLSIRPKNETPEERRQRKKLLKEYRRERIAERKANTEAFKEERKRQEKIILNNKKNIPTVHIA</sequence>
<feature type="region of interest" description="Disordered" evidence="3">
    <location>
        <begin position="186"/>
        <end position="243"/>
    </location>
</feature>
<dbReference type="InterPro" id="IPR007307">
    <property type="entry name" value="Ltv1"/>
</dbReference>
<feature type="region of interest" description="Disordered" evidence="3">
    <location>
        <begin position="85"/>
        <end position="113"/>
    </location>
</feature>
<evidence type="ECO:0000256" key="2">
    <source>
        <dbReference type="ARBA" id="ARBA00021561"/>
    </source>
</evidence>
<dbReference type="Pfam" id="PF04180">
    <property type="entry name" value="LTV"/>
    <property type="match status" value="2"/>
</dbReference>
<dbReference type="AlphaFoldDB" id="A0AAV7X5F3"/>
<protein>
    <recommendedName>
        <fullName evidence="2">Protein LTV1 homolog</fullName>
    </recommendedName>
</protein>
<organism evidence="4 5">
    <name type="scientific">Megalurothrips usitatus</name>
    <name type="common">bean blossom thrips</name>
    <dbReference type="NCBI Taxonomy" id="439358"/>
    <lineage>
        <taxon>Eukaryota</taxon>
        <taxon>Metazoa</taxon>
        <taxon>Ecdysozoa</taxon>
        <taxon>Arthropoda</taxon>
        <taxon>Hexapoda</taxon>
        <taxon>Insecta</taxon>
        <taxon>Pterygota</taxon>
        <taxon>Neoptera</taxon>
        <taxon>Paraneoptera</taxon>
        <taxon>Thysanoptera</taxon>
        <taxon>Terebrantia</taxon>
        <taxon>Thripoidea</taxon>
        <taxon>Thripidae</taxon>
        <taxon>Megalurothrips</taxon>
    </lineage>
</organism>
<dbReference type="GO" id="GO:0005634">
    <property type="term" value="C:nucleus"/>
    <property type="evidence" value="ECO:0007669"/>
    <property type="project" value="TreeGrafter"/>
</dbReference>
<feature type="compositionally biased region" description="Acidic residues" evidence="3">
    <location>
        <begin position="209"/>
        <end position="220"/>
    </location>
</feature>
<dbReference type="GO" id="GO:0005829">
    <property type="term" value="C:cytosol"/>
    <property type="evidence" value="ECO:0007669"/>
    <property type="project" value="TreeGrafter"/>
</dbReference>
<proteinExistence type="inferred from homology"/>
<evidence type="ECO:0000256" key="3">
    <source>
        <dbReference type="SAM" id="MobiDB-lite"/>
    </source>
</evidence>
<dbReference type="Proteomes" id="UP001075354">
    <property type="component" value="Chromosome 16"/>
</dbReference>
<dbReference type="EMBL" id="JAPTSV010000016">
    <property type="protein sequence ID" value="KAJ1519721.1"/>
    <property type="molecule type" value="Genomic_DNA"/>
</dbReference>
<accession>A0AAV7X5F3</accession>
<reference evidence="4" key="1">
    <citation type="submission" date="2022-12" db="EMBL/GenBank/DDBJ databases">
        <title>Chromosome-level genome assembly of the bean flower thrips Megalurothrips usitatus.</title>
        <authorList>
            <person name="Ma L."/>
            <person name="Liu Q."/>
            <person name="Li H."/>
            <person name="Cai W."/>
        </authorList>
    </citation>
    <scope>NUCLEOTIDE SEQUENCE</scope>
    <source>
        <strain evidence="4">Cailab_2022a</strain>
    </source>
</reference>
<name>A0AAV7X5F3_9NEOP</name>
<feature type="compositionally biased region" description="Acidic residues" evidence="3">
    <location>
        <begin position="190"/>
        <end position="200"/>
    </location>
</feature>
<dbReference type="GO" id="GO:0000056">
    <property type="term" value="P:ribosomal small subunit export from nucleus"/>
    <property type="evidence" value="ECO:0007669"/>
    <property type="project" value="TreeGrafter"/>
</dbReference>
<gene>
    <name evidence="4" type="ORF">ONE63_004979</name>
</gene>
<dbReference type="GO" id="GO:0042274">
    <property type="term" value="P:ribosomal small subunit biogenesis"/>
    <property type="evidence" value="ECO:0007669"/>
    <property type="project" value="InterPro"/>
</dbReference>
<comment type="caution">
    <text evidence="4">The sequence shown here is derived from an EMBL/GenBank/DDBJ whole genome shotgun (WGS) entry which is preliminary data.</text>
</comment>
<evidence type="ECO:0000313" key="5">
    <source>
        <dbReference type="Proteomes" id="UP001075354"/>
    </source>
</evidence>
<dbReference type="PANTHER" id="PTHR21531">
    <property type="entry name" value="LOW-TEMPERATURE VIABILITY PROTEIN LTV1-RELATED"/>
    <property type="match status" value="1"/>
</dbReference>
<dbReference type="GO" id="GO:0030688">
    <property type="term" value="C:preribosome, small subunit precursor"/>
    <property type="evidence" value="ECO:0007669"/>
    <property type="project" value="TreeGrafter"/>
</dbReference>
<evidence type="ECO:0000256" key="1">
    <source>
        <dbReference type="ARBA" id="ARBA00009078"/>
    </source>
</evidence>
<comment type="similarity">
    <text evidence="1">Belongs to the LTV1 family.</text>
</comment>